<feature type="transmembrane region" description="Helical" evidence="7">
    <location>
        <begin position="169"/>
        <end position="191"/>
    </location>
</feature>
<dbReference type="SUPFAM" id="SSF103473">
    <property type="entry name" value="MFS general substrate transporter"/>
    <property type="match status" value="1"/>
</dbReference>
<dbReference type="Proteomes" id="UP000681027">
    <property type="component" value="Unassembled WGS sequence"/>
</dbReference>
<feature type="transmembrane region" description="Helical" evidence="7">
    <location>
        <begin position="287"/>
        <end position="306"/>
    </location>
</feature>
<evidence type="ECO:0000256" key="7">
    <source>
        <dbReference type="SAM" id="Phobius"/>
    </source>
</evidence>
<feature type="transmembrane region" description="Helical" evidence="7">
    <location>
        <begin position="101"/>
        <end position="122"/>
    </location>
</feature>
<dbReference type="CDD" id="cd06173">
    <property type="entry name" value="MFS_MefA_like"/>
    <property type="match status" value="1"/>
</dbReference>
<keyword evidence="2" id="KW-0813">Transport</keyword>
<feature type="domain" description="Major facilitator superfamily (MFS) profile" evidence="8">
    <location>
        <begin position="8"/>
        <end position="405"/>
    </location>
</feature>
<proteinExistence type="predicted"/>
<name>A0ABS5NW66_9BACI</name>
<organism evidence="9 10">
    <name type="scientific">Cytobacillus citreus</name>
    <dbReference type="NCBI Taxonomy" id="2833586"/>
    <lineage>
        <taxon>Bacteria</taxon>
        <taxon>Bacillati</taxon>
        <taxon>Bacillota</taxon>
        <taxon>Bacilli</taxon>
        <taxon>Bacillales</taxon>
        <taxon>Bacillaceae</taxon>
        <taxon>Cytobacillus</taxon>
    </lineage>
</organism>
<dbReference type="Pfam" id="PF07690">
    <property type="entry name" value="MFS_1"/>
    <property type="match status" value="1"/>
</dbReference>
<dbReference type="InterPro" id="IPR036259">
    <property type="entry name" value="MFS_trans_sf"/>
</dbReference>
<dbReference type="RefSeq" id="WP_213103530.1">
    <property type="nucleotide sequence ID" value="NZ_JAGYPM010000004.1"/>
</dbReference>
<feature type="transmembrane region" description="Helical" evidence="7">
    <location>
        <begin position="355"/>
        <end position="377"/>
    </location>
</feature>
<accession>A0ABS5NW66</accession>
<evidence type="ECO:0000256" key="5">
    <source>
        <dbReference type="ARBA" id="ARBA00022989"/>
    </source>
</evidence>
<dbReference type="InterPro" id="IPR020846">
    <property type="entry name" value="MFS_dom"/>
</dbReference>
<dbReference type="PANTHER" id="PTHR43266">
    <property type="entry name" value="MACROLIDE-EFFLUX PROTEIN"/>
    <property type="match status" value="1"/>
</dbReference>
<evidence type="ECO:0000256" key="4">
    <source>
        <dbReference type="ARBA" id="ARBA00022692"/>
    </source>
</evidence>
<feature type="transmembrane region" description="Helical" evidence="7">
    <location>
        <begin position="318"/>
        <end position="343"/>
    </location>
</feature>
<dbReference type="InterPro" id="IPR011701">
    <property type="entry name" value="MFS"/>
</dbReference>
<dbReference type="PROSITE" id="PS50850">
    <property type="entry name" value="MFS"/>
    <property type="match status" value="1"/>
</dbReference>
<feature type="transmembrane region" description="Helical" evidence="7">
    <location>
        <begin position="12"/>
        <end position="36"/>
    </location>
</feature>
<gene>
    <name evidence="9" type="ORF">KHA94_18100</name>
</gene>
<feature type="transmembrane region" description="Helical" evidence="7">
    <location>
        <begin position="223"/>
        <end position="244"/>
    </location>
</feature>
<evidence type="ECO:0000256" key="3">
    <source>
        <dbReference type="ARBA" id="ARBA00022475"/>
    </source>
</evidence>
<evidence type="ECO:0000259" key="8">
    <source>
        <dbReference type="PROSITE" id="PS50850"/>
    </source>
</evidence>
<keyword evidence="5 7" id="KW-1133">Transmembrane helix</keyword>
<evidence type="ECO:0000256" key="6">
    <source>
        <dbReference type="ARBA" id="ARBA00023136"/>
    </source>
</evidence>
<feature type="transmembrane region" description="Helical" evidence="7">
    <location>
        <begin position="73"/>
        <end position="95"/>
    </location>
</feature>
<dbReference type="EMBL" id="JAGYPM010000004">
    <property type="protein sequence ID" value="MBS4192080.1"/>
    <property type="molecule type" value="Genomic_DNA"/>
</dbReference>
<evidence type="ECO:0000256" key="1">
    <source>
        <dbReference type="ARBA" id="ARBA00004651"/>
    </source>
</evidence>
<keyword evidence="3" id="KW-1003">Cell membrane</keyword>
<comment type="subcellular location">
    <subcellularLocation>
        <location evidence="1">Cell membrane</location>
        <topology evidence="1">Multi-pass membrane protein</topology>
    </subcellularLocation>
</comment>
<keyword evidence="6 7" id="KW-0472">Membrane</keyword>
<evidence type="ECO:0000313" key="9">
    <source>
        <dbReference type="EMBL" id="MBS4192080.1"/>
    </source>
</evidence>
<keyword evidence="10" id="KW-1185">Reference proteome</keyword>
<protein>
    <submittedName>
        <fullName evidence="9">MFS transporter</fullName>
    </submittedName>
</protein>
<feature type="transmembrane region" description="Helical" evidence="7">
    <location>
        <begin position="42"/>
        <end position="61"/>
    </location>
</feature>
<keyword evidence="4 7" id="KW-0812">Transmembrane</keyword>
<reference evidence="9 10" key="1">
    <citation type="submission" date="2021-05" db="EMBL/GenBank/DDBJ databases">
        <title>Novel Bacillus species.</title>
        <authorList>
            <person name="Liu G."/>
        </authorList>
    </citation>
    <scope>NUCLEOTIDE SEQUENCE [LARGE SCALE GENOMIC DNA]</scope>
    <source>
        <strain evidence="9 10">FJAT-49705</strain>
    </source>
</reference>
<feature type="transmembrane region" description="Helical" evidence="7">
    <location>
        <begin position="383"/>
        <end position="402"/>
    </location>
</feature>
<dbReference type="Gene3D" id="1.20.1250.20">
    <property type="entry name" value="MFS general substrate transporter like domains"/>
    <property type="match status" value="1"/>
</dbReference>
<comment type="caution">
    <text evidence="9">The sequence shown here is derived from an EMBL/GenBank/DDBJ whole genome shotgun (WGS) entry which is preliminary data.</text>
</comment>
<dbReference type="PANTHER" id="PTHR43266:SF9">
    <property type="entry name" value="PERMEASE, MAJOR FACILITATOR SUPERFAMILY-RELATED"/>
    <property type="match status" value="1"/>
</dbReference>
<feature type="transmembrane region" description="Helical" evidence="7">
    <location>
        <begin position="256"/>
        <end position="275"/>
    </location>
</feature>
<sequence>MAGAIQKNLMLFLLGKMTAVLGSSIYGFAIGLYILAKTGSSLNFAITLLLSALPRILLSPITGTISDRWNRKIIIITSDFACAIWLMIVFFIFTFLYPEIWVLYLATAVLSILNTFYSNAVTSAIYNMVGPDHLQKAMSLNQAAASLSTILGPVLGGVFFGLFNITTFMIINIITFTISGLASVFIQYDLFAEKKEKTSGNTVFTDLKLGFSYVKEQAFIKNLIMISIFLNFWFAVFPVALPYLVLTVRKMESYQLGIIEGSFSVGMLFMSIFLSTRAEIKRKELSILGGLIAMSCVLILIGLPNFPGMTNVSNGIFFPYLILMVLLLSTFIMIVNMPIMVLLQKSTPDHYRGRVMSLLETGASAMSPLGFILFGFVLEKMPVWILLAICGLSIISLILYHIKKKTFVEHLRNIDKPKEMALKA</sequence>
<evidence type="ECO:0000313" key="10">
    <source>
        <dbReference type="Proteomes" id="UP000681027"/>
    </source>
</evidence>
<feature type="transmembrane region" description="Helical" evidence="7">
    <location>
        <begin position="143"/>
        <end position="163"/>
    </location>
</feature>
<evidence type="ECO:0000256" key="2">
    <source>
        <dbReference type="ARBA" id="ARBA00022448"/>
    </source>
</evidence>